<sequence length="49" mass="5422">MLRLPRARFGELPAAAVTRIEQAESATLEQWAERVLSAKTLAEVLDEPS</sequence>
<dbReference type="AlphaFoldDB" id="A0A4P2Q2P3"/>
<evidence type="ECO:0000313" key="2">
    <source>
        <dbReference type="Proteomes" id="UP000295781"/>
    </source>
</evidence>
<dbReference type="EMBL" id="CP012670">
    <property type="protein sequence ID" value="AUX23246.1"/>
    <property type="molecule type" value="Genomic_DNA"/>
</dbReference>
<dbReference type="Proteomes" id="UP000295781">
    <property type="component" value="Chromosome"/>
</dbReference>
<name>A0A4P2Q2P3_SORCE</name>
<evidence type="ECO:0000313" key="1">
    <source>
        <dbReference type="EMBL" id="AUX23246.1"/>
    </source>
</evidence>
<proteinExistence type="predicted"/>
<gene>
    <name evidence="1" type="primary">isftu1</name>
    <name evidence="1" type="ORF">SOCEGT47_037690</name>
</gene>
<organism evidence="1 2">
    <name type="scientific">Sorangium cellulosum</name>
    <name type="common">Polyangium cellulosum</name>
    <dbReference type="NCBI Taxonomy" id="56"/>
    <lineage>
        <taxon>Bacteria</taxon>
        <taxon>Pseudomonadati</taxon>
        <taxon>Myxococcota</taxon>
        <taxon>Polyangia</taxon>
        <taxon>Polyangiales</taxon>
        <taxon>Polyangiaceae</taxon>
        <taxon>Sorangium</taxon>
    </lineage>
</organism>
<protein>
    <submittedName>
        <fullName evidence="1">Transposase</fullName>
    </submittedName>
</protein>
<accession>A0A4P2Q2P3</accession>
<reference evidence="1 2" key="1">
    <citation type="submission" date="2015-09" db="EMBL/GenBank/DDBJ databases">
        <title>Sorangium comparison.</title>
        <authorList>
            <person name="Zaburannyi N."/>
            <person name="Bunk B."/>
            <person name="Overmann J."/>
            <person name="Mueller R."/>
        </authorList>
    </citation>
    <scope>NUCLEOTIDE SEQUENCE [LARGE SCALE GENOMIC DNA]</scope>
    <source>
        <strain evidence="1 2">So ceGT47</strain>
    </source>
</reference>